<dbReference type="GO" id="GO:1901605">
    <property type="term" value="P:alpha-amino acid metabolic process"/>
    <property type="evidence" value="ECO:0000318"/>
    <property type="project" value="GO_Central"/>
</dbReference>
<keyword evidence="2" id="KW-0032">Aminotransferase</keyword>
<dbReference type="SUPFAM" id="SSF53383">
    <property type="entry name" value="PLP-dependent transferases"/>
    <property type="match status" value="1"/>
</dbReference>
<dbReference type="Gene3D" id="3.40.640.10">
    <property type="entry name" value="Type I PLP-dependent aspartate aminotransferase-like (Major domain)"/>
    <property type="match status" value="1"/>
</dbReference>
<proteinExistence type="predicted"/>
<dbReference type="AlphaFoldDB" id="F1A5F7"/>
<dbReference type="STRING" id="5786.F1A5F7"/>
<dbReference type="InParanoid" id="F1A5F7"/>
<dbReference type="CDD" id="cd00609">
    <property type="entry name" value="AAT_like"/>
    <property type="match status" value="1"/>
</dbReference>
<comment type="cofactor">
    <cofactor evidence="1">
        <name>pyridoxal 5'-phosphate</name>
        <dbReference type="ChEBI" id="CHEBI:597326"/>
    </cofactor>
</comment>
<dbReference type="eggNOG" id="KOG0634">
    <property type="taxonomic scope" value="Eukaryota"/>
</dbReference>
<dbReference type="InterPro" id="IPR015421">
    <property type="entry name" value="PyrdxlP-dep_Trfase_major"/>
</dbReference>
<evidence type="ECO:0000313" key="6">
    <source>
        <dbReference type="EMBL" id="EGC28569.1"/>
    </source>
</evidence>
<dbReference type="VEuPathDB" id="AmoebaDB:DICPUDRAFT_44091"/>
<feature type="domain" description="Aminotransferase class I/classII large" evidence="5">
    <location>
        <begin position="28"/>
        <end position="257"/>
    </location>
</feature>
<organism evidence="6 7">
    <name type="scientific">Dictyostelium purpureum</name>
    <name type="common">Slime mold</name>
    <dbReference type="NCBI Taxonomy" id="5786"/>
    <lineage>
        <taxon>Eukaryota</taxon>
        <taxon>Amoebozoa</taxon>
        <taxon>Evosea</taxon>
        <taxon>Eumycetozoa</taxon>
        <taxon>Dictyostelia</taxon>
        <taxon>Dictyosteliales</taxon>
        <taxon>Dictyosteliaceae</taxon>
        <taxon>Dictyostelium</taxon>
    </lineage>
</organism>
<dbReference type="InterPro" id="IPR015424">
    <property type="entry name" value="PyrdxlP-dep_Trfase"/>
</dbReference>
<keyword evidence="4" id="KW-0663">Pyridoxal phosphate</keyword>
<dbReference type="Pfam" id="PF00155">
    <property type="entry name" value="Aminotran_1_2"/>
    <property type="match status" value="1"/>
</dbReference>
<dbReference type="OrthoDB" id="691673at2759"/>
<dbReference type="InterPro" id="IPR050859">
    <property type="entry name" value="Class-I_PLP-dep_aminotransf"/>
</dbReference>
<dbReference type="GeneID" id="10510705"/>
<evidence type="ECO:0000313" key="7">
    <source>
        <dbReference type="Proteomes" id="UP000001064"/>
    </source>
</evidence>
<reference evidence="7" key="1">
    <citation type="journal article" date="2011" name="Genome Biol.">
        <title>Comparative genomics of the social amoebae Dictyostelium discoideum and Dictyostelium purpureum.</title>
        <authorList>
            <consortium name="US DOE Joint Genome Institute (JGI-PGF)"/>
            <person name="Sucgang R."/>
            <person name="Kuo A."/>
            <person name="Tian X."/>
            <person name="Salerno W."/>
            <person name="Parikh A."/>
            <person name="Feasley C.L."/>
            <person name="Dalin E."/>
            <person name="Tu H."/>
            <person name="Huang E."/>
            <person name="Barry K."/>
            <person name="Lindquist E."/>
            <person name="Shapiro H."/>
            <person name="Bruce D."/>
            <person name="Schmutz J."/>
            <person name="Salamov A."/>
            <person name="Fey P."/>
            <person name="Gaudet P."/>
            <person name="Anjard C."/>
            <person name="Babu M.M."/>
            <person name="Basu S."/>
            <person name="Bushmanova Y."/>
            <person name="van der Wel H."/>
            <person name="Katoh-Kurasawa M."/>
            <person name="Dinh C."/>
            <person name="Coutinho P.M."/>
            <person name="Saito T."/>
            <person name="Elias M."/>
            <person name="Schaap P."/>
            <person name="Kay R.R."/>
            <person name="Henrissat B."/>
            <person name="Eichinger L."/>
            <person name="Rivero F."/>
            <person name="Putnam N.H."/>
            <person name="West C.M."/>
            <person name="Loomis W.F."/>
            <person name="Chisholm R.L."/>
            <person name="Shaulsky G."/>
            <person name="Strassmann J.E."/>
            <person name="Queller D.C."/>
            <person name="Kuspa A."/>
            <person name="Grigoriev I.V."/>
        </authorList>
    </citation>
    <scope>NUCLEOTIDE SEQUENCE [LARGE SCALE GENOMIC DNA]</scope>
    <source>
        <strain evidence="7">QSDP1</strain>
    </source>
</reference>
<name>F1A5F7_DICPU</name>
<dbReference type="Proteomes" id="UP000001064">
    <property type="component" value="Unassembled WGS sequence"/>
</dbReference>
<sequence>MDDRGIIPEKLTQVLRNWNKVNKKMNFPKAIYIIPNQNPTGIIYDLERKLEIYDICREWDLLIIEDDPHFFLQFNEKDPNTGKRKLEKSFLSIDQDKRVIRVDTFSKFLSSGIRMGFLTTNRVLIDKLSNEVNASCFHPSGLTQITLLKLFEQWGQEGFDKQVSRVQEQLIERRDKMKQLIDKHLDGLVTYRVPDCGLYYWIKLNDVECSLKFFRNILHDKKVYLGLGISHTPNRIKTPYVRVTFSYMDYEETDIAFKILSKCLIKEKEDKK</sequence>
<dbReference type="KEGG" id="dpp:DICPUDRAFT_44091"/>
<evidence type="ECO:0000256" key="2">
    <source>
        <dbReference type="ARBA" id="ARBA00022576"/>
    </source>
</evidence>
<protein>
    <recommendedName>
        <fullName evidence="5">Aminotransferase class I/classII large domain-containing protein</fullName>
    </recommendedName>
</protein>
<evidence type="ECO:0000256" key="1">
    <source>
        <dbReference type="ARBA" id="ARBA00001933"/>
    </source>
</evidence>
<dbReference type="PANTHER" id="PTHR42790:SF23">
    <property type="entry name" value="AROMATIC AMINO ACID AMINOTRANSFERASE DDB_G0272014"/>
    <property type="match status" value="1"/>
</dbReference>
<accession>F1A5F7</accession>
<keyword evidence="7" id="KW-1185">Reference proteome</keyword>
<dbReference type="PANTHER" id="PTHR42790">
    <property type="entry name" value="AMINOTRANSFERASE"/>
    <property type="match status" value="1"/>
</dbReference>
<dbReference type="RefSeq" id="XP_003294901.1">
    <property type="nucleotide sequence ID" value="XM_003294853.1"/>
</dbReference>
<dbReference type="EMBL" id="GL871595">
    <property type="protein sequence ID" value="EGC28569.1"/>
    <property type="molecule type" value="Genomic_DNA"/>
</dbReference>
<evidence type="ECO:0000259" key="5">
    <source>
        <dbReference type="Pfam" id="PF00155"/>
    </source>
</evidence>
<dbReference type="InterPro" id="IPR004839">
    <property type="entry name" value="Aminotransferase_I/II_large"/>
</dbReference>
<gene>
    <name evidence="6" type="ORF">DICPUDRAFT_44091</name>
</gene>
<dbReference type="GO" id="GO:0008483">
    <property type="term" value="F:transaminase activity"/>
    <property type="evidence" value="ECO:0000318"/>
    <property type="project" value="GO_Central"/>
</dbReference>
<dbReference type="GO" id="GO:0030170">
    <property type="term" value="F:pyridoxal phosphate binding"/>
    <property type="evidence" value="ECO:0007669"/>
    <property type="project" value="InterPro"/>
</dbReference>
<evidence type="ECO:0000256" key="3">
    <source>
        <dbReference type="ARBA" id="ARBA00022679"/>
    </source>
</evidence>
<evidence type="ECO:0000256" key="4">
    <source>
        <dbReference type="ARBA" id="ARBA00022898"/>
    </source>
</evidence>
<keyword evidence="3" id="KW-0808">Transferase</keyword>